<dbReference type="AlphaFoldDB" id="A0A914Y3G9"/>
<keyword evidence="2 4" id="KW-0238">DNA-binding</keyword>
<feature type="DNA-binding region" description="HMG box" evidence="4">
    <location>
        <begin position="68"/>
        <end position="136"/>
    </location>
</feature>
<evidence type="ECO:0000259" key="6">
    <source>
        <dbReference type="PROSITE" id="PS50118"/>
    </source>
</evidence>
<proteinExistence type="predicted"/>
<feature type="region of interest" description="Disordered" evidence="5">
    <location>
        <begin position="262"/>
        <end position="286"/>
    </location>
</feature>
<dbReference type="GO" id="GO:0000978">
    <property type="term" value="F:RNA polymerase II cis-regulatory region sequence-specific DNA binding"/>
    <property type="evidence" value="ECO:0007669"/>
    <property type="project" value="TreeGrafter"/>
</dbReference>
<organism evidence="7 8">
    <name type="scientific">Panagrolaimus superbus</name>
    <dbReference type="NCBI Taxonomy" id="310955"/>
    <lineage>
        <taxon>Eukaryota</taxon>
        <taxon>Metazoa</taxon>
        <taxon>Ecdysozoa</taxon>
        <taxon>Nematoda</taxon>
        <taxon>Chromadorea</taxon>
        <taxon>Rhabditida</taxon>
        <taxon>Tylenchina</taxon>
        <taxon>Panagrolaimomorpha</taxon>
        <taxon>Panagrolaimoidea</taxon>
        <taxon>Panagrolaimidae</taxon>
        <taxon>Panagrolaimus</taxon>
    </lineage>
</organism>
<dbReference type="InterPro" id="IPR036910">
    <property type="entry name" value="HMG_box_dom_sf"/>
</dbReference>
<dbReference type="InterPro" id="IPR050140">
    <property type="entry name" value="SRY-related_HMG-box_TF-like"/>
</dbReference>
<protein>
    <submittedName>
        <fullName evidence="8">HMG box domain-containing protein</fullName>
    </submittedName>
</protein>
<evidence type="ECO:0000256" key="5">
    <source>
        <dbReference type="SAM" id="MobiDB-lite"/>
    </source>
</evidence>
<evidence type="ECO:0000256" key="3">
    <source>
        <dbReference type="ARBA" id="ARBA00023242"/>
    </source>
</evidence>
<dbReference type="Proteomes" id="UP000887577">
    <property type="component" value="Unplaced"/>
</dbReference>
<comment type="subcellular location">
    <subcellularLocation>
        <location evidence="1">Nucleus</location>
    </subcellularLocation>
</comment>
<dbReference type="InterPro" id="IPR009071">
    <property type="entry name" value="HMG_box_dom"/>
</dbReference>
<dbReference type="WBParaSite" id="PSU_v2.g13317.t1">
    <property type="protein sequence ID" value="PSU_v2.g13317.t1"/>
    <property type="gene ID" value="PSU_v2.g13317"/>
</dbReference>
<name>A0A914Y3G9_9BILA</name>
<dbReference type="PROSITE" id="PS50118">
    <property type="entry name" value="HMG_BOX_2"/>
    <property type="match status" value="1"/>
</dbReference>
<dbReference type="PANTHER" id="PTHR10270:SF324">
    <property type="entry name" value="SOX DOMAIN-CONTAINING PROTEIN DICHAETE-RELATED"/>
    <property type="match status" value="1"/>
</dbReference>
<evidence type="ECO:0000256" key="1">
    <source>
        <dbReference type="ARBA" id="ARBA00004123"/>
    </source>
</evidence>
<accession>A0A914Y3G9</accession>
<evidence type="ECO:0000313" key="8">
    <source>
        <dbReference type="WBParaSite" id="PSU_v2.g13317.t1"/>
    </source>
</evidence>
<reference evidence="8" key="1">
    <citation type="submission" date="2022-11" db="UniProtKB">
        <authorList>
            <consortium name="WormBaseParasite"/>
        </authorList>
    </citation>
    <scope>IDENTIFICATION</scope>
</reference>
<sequence>MTEISMHYVTSLLPPRSSNDSEHQSPSPPTHDEEDAVISDSDSFRCESTASASLLGERTASMGGGSHVKRPMNAFMVWSRGQRKKMASENPKMHNSEISKRLGMEWKQLSEQEKRPFIDEAKRLRSVHMKEHPDYKYRPRRKPKNCMNGSIINNNNNTNSNHTMANHHMPKFHQSNNGKFSFGADSLISSLPQLANLGMPNSAGQNVPVTAATAAAALLRAANPAAAYLAAAAKLGPNDFTSGNGVTGLDFSYYPPLFSSALQHHHQQQQQHQQTQQQQQQQQHQAAADFQRQLFAAYALNLSRASALSPNGVSTVSNSL</sequence>
<dbReference type="Pfam" id="PF00505">
    <property type="entry name" value="HMG_box"/>
    <property type="match status" value="1"/>
</dbReference>
<dbReference type="PANTHER" id="PTHR10270">
    <property type="entry name" value="SOX TRANSCRIPTION FACTOR"/>
    <property type="match status" value="1"/>
</dbReference>
<dbReference type="GO" id="GO:0030182">
    <property type="term" value="P:neuron differentiation"/>
    <property type="evidence" value="ECO:0007669"/>
    <property type="project" value="TreeGrafter"/>
</dbReference>
<dbReference type="CDD" id="cd01388">
    <property type="entry name" value="HMG-box_SoxB"/>
    <property type="match status" value="1"/>
</dbReference>
<dbReference type="GO" id="GO:0000122">
    <property type="term" value="P:negative regulation of transcription by RNA polymerase II"/>
    <property type="evidence" value="ECO:0007669"/>
    <property type="project" value="TreeGrafter"/>
</dbReference>
<keyword evidence="7" id="KW-1185">Reference proteome</keyword>
<dbReference type="GO" id="GO:0001228">
    <property type="term" value="F:DNA-binding transcription activator activity, RNA polymerase II-specific"/>
    <property type="evidence" value="ECO:0007669"/>
    <property type="project" value="TreeGrafter"/>
</dbReference>
<dbReference type="GO" id="GO:0005634">
    <property type="term" value="C:nucleus"/>
    <property type="evidence" value="ECO:0007669"/>
    <property type="project" value="UniProtKB-SubCell"/>
</dbReference>
<feature type="compositionally biased region" description="Low complexity" evidence="5">
    <location>
        <begin position="268"/>
        <end position="285"/>
    </location>
</feature>
<dbReference type="Gene3D" id="1.10.30.10">
    <property type="entry name" value="High mobility group box domain"/>
    <property type="match status" value="1"/>
</dbReference>
<dbReference type="SMART" id="SM00398">
    <property type="entry name" value="HMG"/>
    <property type="match status" value="1"/>
</dbReference>
<evidence type="ECO:0000256" key="4">
    <source>
        <dbReference type="PROSITE-ProRule" id="PRU00267"/>
    </source>
</evidence>
<dbReference type="FunFam" id="1.10.30.10:FF:000002">
    <property type="entry name" value="transcription factor Sox-2"/>
    <property type="match status" value="1"/>
</dbReference>
<feature type="domain" description="HMG box" evidence="6">
    <location>
        <begin position="68"/>
        <end position="136"/>
    </location>
</feature>
<dbReference type="SUPFAM" id="SSF47095">
    <property type="entry name" value="HMG-box"/>
    <property type="match status" value="1"/>
</dbReference>
<dbReference type="GO" id="GO:0007420">
    <property type="term" value="P:brain development"/>
    <property type="evidence" value="ECO:0007669"/>
    <property type="project" value="TreeGrafter"/>
</dbReference>
<evidence type="ECO:0000256" key="2">
    <source>
        <dbReference type="ARBA" id="ARBA00023125"/>
    </source>
</evidence>
<evidence type="ECO:0000313" key="7">
    <source>
        <dbReference type="Proteomes" id="UP000887577"/>
    </source>
</evidence>
<keyword evidence="3 4" id="KW-0539">Nucleus</keyword>
<feature type="region of interest" description="Disordered" evidence="5">
    <location>
        <begin position="1"/>
        <end position="38"/>
    </location>
</feature>